<dbReference type="InterPro" id="IPR011989">
    <property type="entry name" value="ARM-like"/>
</dbReference>
<dbReference type="Proteomes" id="UP000327085">
    <property type="component" value="Chromosome 6"/>
</dbReference>
<dbReference type="FunCoup" id="A0A5E4FCU1">
    <property type="interactions" value="771"/>
</dbReference>
<sequence length="621" mass="69400">MAVDAKSVPLEDQEEQERQVQRHDAPAHNPSAPPDEFFDISTTVDPSYVISLIRKLLPANASNNHNSHGDVFFAHVQELDTDHTVKTAPTLHVSNDGSESMEIADDFHKSAPEERQNNGSYDGAEQCGHSVPVGEEAWEEYGCILWDLAASKTHAELMVQNLILEVLLANLMVSQSARATEITLGIIGNLACHEVPMKHIVSTSGLIGTVVDQLFSEYAQCLCEACRLLTVGLQSSERISWAKELQSEHILSRILWIAENSLNPQLIEKSVELLLATIESSEEVVLILLPPLMKLGLASLLINLLDFEMSQLLSERVPERYPVLDVILRSIEALSVIDGHSQEICSNKDLFRLVCELVKLPDKVEVANSCITAGVLIANILSDEPNLASEISQDLPFLQGLLDIFPFSSEDLEARSALWNIIARLLVRVQENEMSRSALQQYVSVLVSKSDVIEDDLLDSQLDELNSKARTTSLRRIICLLNQWTASKDDHKENEMMGNRHEDDINIDRLLDCCCKHSELCCLFEIQVRFEDEEDGRAFEARGREYLVEFNYFQANLVMEKEHKVVRTSLLKPKLSLQHHRGKAGTDGGTVNLPSHLIIQSTQKLSRGTKYDQFKGTPGPV</sequence>
<evidence type="ECO:0000313" key="6">
    <source>
        <dbReference type="Proteomes" id="UP000327085"/>
    </source>
</evidence>
<comment type="subcellular location">
    <subcellularLocation>
        <location evidence="1">Nucleus</location>
    </subcellularLocation>
</comment>
<accession>A0A5E4FCU1</accession>
<evidence type="ECO:0000256" key="1">
    <source>
        <dbReference type="ARBA" id="ARBA00004123"/>
    </source>
</evidence>
<gene>
    <name evidence="5" type="ORF">ALMOND_2B021961</name>
</gene>
<dbReference type="PANTHER" id="PTHR23424:SF23">
    <property type="entry name" value="PROTEIN SAAL1"/>
    <property type="match status" value="1"/>
</dbReference>
<dbReference type="GO" id="GO:0005634">
    <property type="term" value="C:nucleus"/>
    <property type="evidence" value="ECO:0007669"/>
    <property type="project" value="UniProtKB-SubCell"/>
</dbReference>
<evidence type="ECO:0000313" key="5">
    <source>
        <dbReference type="EMBL" id="VVA25652.1"/>
    </source>
</evidence>
<reference evidence="6" key="1">
    <citation type="journal article" date="2020" name="Plant J.">
        <title>Transposons played a major role in the diversification between the closely related almond and peach genomes: results from the almond genome sequence.</title>
        <authorList>
            <person name="Alioto T."/>
            <person name="Alexiou K.G."/>
            <person name="Bardil A."/>
            <person name="Barteri F."/>
            <person name="Castanera R."/>
            <person name="Cruz F."/>
            <person name="Dhingra A."/>
            <person name="Duval H."/>
            <person name="Fernandez I Marti A."/>
            <person name="Frias L."/>
            <person name="Galan B."/>
            <person name="Garcia J.L."/>
            <person name="Howad W."/>
            <person name="Gomez-Garrido J."/>
            <person name="Gut M."/>
            <person name="Julca I."/>
            <person name="Morata J."/>
            <person name="Puigdomenech P."/>
            <person name="Ribeca P."/>
            <person name="Rubio Cabetas M.J."/>
            <person name="Vlasova A."/>
            <person name="Wirthensohn M."/>
            <person name="Garcia-Mas J."/>
            <person name="Gabaldon T."/>
            <person name="Casacuberta J.M."/>
            <person name="Arus P."/>
        </authorList>
    </citation>
    <scope>NUCLEOTIDE SEQUENCE [LARGE SCALE GENOMIC DNA]</scope>
    <source>
        <strain evidence="6">cv. Texas</strain>
    </source>
</reference>
<dbReference type="Gene3D" id="1.25.10.10">
    <property type="entry name" value="Leucine-rich Repeat Variant"/>
    <property type="match status" value="1"/>
</dbReference>
<comment type="similarity">
    <text evidence="3">Belongs to the SAAL1 family.</text>
</comment>
<feature type="region of interest" description="Disordered" evidence="4">
    <location>
        <begin position="1"/>
        <end position="34"/>
    </location>
</feature>
<dbReference type="PANTHER" id="PTHR23424">
    <property type="entry name" value="SERUM AMYLOID A"/>
    <property type="match status" value="1"/>
</dbReference>
<proteinExistence type="inferred from homology"/>
<protein>
    <submittedName>
        <fullName evidence="5">PREDICTED: saal1</fullName>
    </submittedName>
</protein>
<evidence type="ECO:0000256" key="2">
    <source>
        <dbReference type="ARBA" id="ARBA00023242"/>
    </source>
</evidence>
<dbReference type="SUPFAM" id="SSF48371">
    <property type="entry name" value="ARM repeat"/>
    <property type="match status" value="1"/>
</dbReference>
<name>A0A5E4FCU1_PRUDU</name>
<dbReference type="InParanoid" id="A0A5E4FCU1"/>
<organism evidence="5 6">
    <name type="scientific">Prunus dulcis</name>
    <name type="common">Almond</name>
    <name type="synonym">Amygdalus dulcis</name>
    <dbReference type="NCBI Taxonomy" id="3755"/>
    <lineage>
        <taxon>Eukaryota</taxon>
        <taxon>Viridiplantae</taxon>
        <taxon>Streptophyta</taxon>
        <taxon>Embryophyta</taxon>
        <taxon>Tracheophyta</taxon>
        <taxon>Spermatophyta</taxon>
        <taxon>Magnoliopsida</taxon>
        <taxon>eudicotyledons</taxon>
        <taxon>Gunneridae</taxon>
        <taxon>Pentapetalae</taxon>
        <taxon>rosids</taxon>
        <taxon>fabids</taxon>
        <taxon>Rosales</taxon>
        <taxon>Rosaceae</taxon>
        <taxon>Amygdaloideae</taxon>
        <taxon>Amygdaleae</taxon>
        <taxon>Prunus</taxon>
    </lineage>
</organism>
<dbReference type="Gramene" id="VVA25652">
    <property type="protein sequence ID" value="VVA25652"/>
    <property type="gene ID" value="Prudul26B021961"/>
</dbReference>
<dbReference type="OMA" id="DPWEECG"/>
<feature type="compositionally biased region" description="Basic and acidic residues" evidence="4">
    <location>
        <begin position="16"/>
        <end position="26"/>
    </location>
</feature>
<dbReference type="InterPro" id="IPR016024">
    <property type="entry name" value="ARM-type_fold"/>
</dbReference>
<evidence type="ECO:0000256" key="3">
    <source>
        <dbReference type="ARBA" id="ARBA00038401"/>
    </source>
</evidence>
<evidence type="ECO:0000256" key="4">
    <source>
        <dbReference type="SAM" id="MobiDB-lite"/>
    </source>
</evidence>
<dbReference type="AlphaFoldDB" id="A0A5E4FCU1"/>
<dbReference type="EMBL" id="CABIKO010000097">
    <property type="protein sequence ID" value="VVA25652.1"/>
    <property type="molecule type" value="Genomic_DNA"/>
</dbReference>
<dbReference type="InterPro" id="IPR052464">
    <property type="entry name" value="Synovial_Prolif_Regulator"/>
</dbReference>
<keyword evidence="2" id="KW-0539">Nucleus</keyword>